<organism evidence="1 2">
    <name type="scientific">Thermus thermophilus</name>
    <dbReference type="NCBI Taxonomy" id="274"/>
    <lineage>
        <taxon>Bacteria</taxon>
        <taxon>Thermotogati</taxon>
        <taxon>Deinococcota</taxon>
        <taxon>Deinococci</taxon>
        <taxon>Thermales</taxon>
        <taxon>Thermaceae</taxon>
        <taxon>Thermus</taxon>
    </lineage>
</organism>
<protein>
    <submittedName>
        <fullName evidence="1">Uncharacterized protein</fullName>
    </submittedName>
</protein>
<dbReference type="AlphaFoldDB" id="A0A3P4AV60"/>
<name>A0A3P4AV60_THETH</name>
<dbReference type="Proteomes" id="UP000279841">
    <property type="component" value="Chromosome"/>
</dbReference>
<proteinExistence type="predicted"/>
<dbReference type="RefSeq" id="WP_252973280.1">
    <property type="nucleotide sequence ID" value="NZ_CP053287.1"/>
</dbReference>
<reference evidence="1 2" key="1">
    <citation type="submission" date="2018-10" db="EMBL/GenBank/DDBJ databases">
        <authorList>
            <person name="Peiro R."/>
            <person name="Begona"/>
            <person name="Cbmso G."/>
            <person name="Lopez M."/>
            <person name="Gonzalez S."/>
            <person name="Sacristan E."/>
            <person name="Castillo E."/>
        </authorList>
    </citation>
    <scope>NUCLEOTIDE SEQUENCE [LARGE SCALE GENOMIC DNA]</scope>
    <source>
        <strain evidence="1">TTHNAR1</strain>
    </source>
</reference>
<sequence length="89" mass="8959">MSSLATPSRPLLGGVLSFALVLALAGINPWGGGHEGVWNAPREGGMALFALVALAGALLERRGRGLSVGGGALLALGALVTREEVWRGA</sequence>
<gene>
    <name evidence="1" type="ORF">TTHN1_01641</name>
</gene>
<accession>A0A3P4AV60</accession>
<dbReference type="EMBL" id="LR027517">
    <property type="protein sequence ID" value="VCU53853.1"/>
    <property type="molecule type" value="Genomic_DNA"/>
</dbReference>
<evidence type="ECO:0000313" key="2">
    <source>
        <dbReference type="Proteomes" id="UP000279841"/>
    </source>
</evidence>
<evidence type="ECO:0000313" key="1">
    <source>
        <dbReference type="EMBL" id="VCU53853.1"/>
    </source>
</evidence>